<dbReference type="AlphaFoldDB" id="A0AAV1WZY7"/>
<comment type="caution">
    <text evidence="1">The sequence shown here is derived from an EMBL/GenBank/DDBJ whole genome shotgun (WGS) entry which is preliminary data.</text>
</comment>
<organism evidence="1 2">
    <name type="scientific">Lupinus luteus</name>
    <name type="common">European yellow lupine</name>
    <dbReference type="NCBI Taxonomy" id="3873"/>
    <lineage>
        <taxon>Eukaryota</taxon>
        <taxon>Viridiplantae</taxon>
        <taxon>Streptophyta</taxon>
        <taxon>Embryophyta</taxon>
        <taxon>Tracheophyta</taxon>
        <taxon>Spermatophyta</taxon>
        <taxon>Magnoliopsida</taxon>
        <taxon>eudicotyledons</taxon>
        <taxon>Gunneridae</taxon>
        <taxon>Pentapetalae</taxon>
        <taxon>rosids</taxon>
        <taxon>fabids</taxon>
        <taxon>Fabales</taxon>
        <taxon>Fabaceae</taxon>
        <taxon>Papilionoideae</taxon>
        <taxon>50 kb inversion clade</taxon>
        <taxon>genistoids sensu lato</taxon>
        <taxon>core genistoids</taxon>
        <taxon>Genisteae</taxon>
        <taxon>Lupinus</taxon>
    </lineage>
</organism>
<proteinExistence type="predicted"/>
<reference evidence="1 2" key="1">
    <citation type="submission" date="2024-03" db="EMBL/GenBank/DDBJ databases">
        <authorList>
            <person name="Martinez-Hernandez J."/>
        </authorList>
    </citation>
    <scope>NUCLEOTIDE SEQUENCE [LARGE SCALE GENOMIC DNA]</scope>
</reference>
<name>A0AAV1WZY7_LUPLU</name>
<gene>
    <name evidence="1" type="ORF">LLUT_LOCUS16021</name>
</gene>
<accession>A0AAV1WZY7</accession>
<keyword evidence="2" id="KW-1185">Reference proteome</keyword>
<dbReference type="Proteomes" id="UP001497480">
    <property type="component" value="Unassembled WGS sequence"/>
</dbReference>
<sequence>MIRRLIASKRSILSGPLGKQQRILGTWEFRLGFDVHSARSILRTPGMESIFVSGSNYFEERRKASFSLAFDGRDGTRSSRTIWSFYSFHVAIDLEQRILYQQSFFVYWGTEKVLSSRHDCHVDRQLINPISGALTLGLSFTVRLHYSFA</sequence>
<evidence type="ECO:0000313" key="1">
    <source>
        <dbReference type="EMBL" id="CAL0314961.1"/>
    </source>
</evidence>
<evidence type="ECO:0000313" key="2">
    <source>
        <dbReference type="Proteomes" id="UP001497480"/>
    </source>
</evidence>
<protein>
    <submittedName>
        <fullName evidence="1">Uncharacterized protein</fullName>
    </submittedName>
</protein>
<dbReference type="EMBL" id="CAXHTB010000011">
    <property type="protein sequence ID" value="CAL0314961.1"/>
    <property type="molecule type" value="Genomic_DNA"/>
</dbReference>